<evidence type="ECO:0000313" key="5">
    <source>
        <dbReference type="Proteomes" id="UP000653454"/>
    </source>
</evidence>
<feature type="compositionally biased region" description="Polar residues" evidence="1">
    <location>
        <begin position="440"/>
        <end position="461"/>
    </location>
</feature>
<feature type="compositionally biased region" description="Polar residues" evidence="1">
    <location>
        <begin position="335"/>
        <end position="346"/>
    </location>
</feature>
<dbReference type="Gene3D" id="2.170.260.40">
    <property type="match status" value="1"/>
</dbReference>
<feature type="region of interest" description="Disordered" evidence="1">
    <location>
        <begin position="434"/>
        <end position="461"/>
    </location>
</feature>
<feature type="region of interest" description="Disordered" evidence="1">
    <location>
        <begin position="363"/>
        <end position="385"/>
    </location>
</feature>
<comment type="caution">
    <text evidence="4">The sequence shown here is derived from an EMBL/GenBank/DDBJ whole genome shotgun (WGS) entry which is preliminary data.</text>
</comment>
<dbReference type="EMBL" id="CAJHNJ030000053">
    <property type="protein sequence ID" value="CAG9132811.1"/>
    <property type="molecule type" value="Genomic_DNA"/>
</dbReference>
<feature type="domain" description="5'-3' exoribonuclease 1 D1" evidence="2">
    <location>
        <begin position="1"/>
        <end position="55"/>
    </location>
</feature>
<dbReference type="InterPro" id="IPR040992">
    <property type="entry name" value="XRN1_D1"/>
</dbReference>
<protein>
    <submittedName>
        <fullName evidence="4">(diamondback moth) hypothetical protein</fullName>
    </submittedName>
</protein>
<reference evidence="4" key="1">
    <citation type="submission" date="2020-11" db="EMBL/GenBank/DDBJ databases">
        <authorList>
            <person name="Whiteford S."/>
        </authorList>
    </citation>
    <scope>NUCLEOTIDE SEQUENCE</scope>
</reference>
<dbReference type="InterPro" id="IPR041106">
    <property type="entry name" value="XRN1_D2_D3"/>
</dbReference>
<dbReference type="Pfam" id="PF18334">
    <property type="entry name" value="XRN1_D2_D3"/>
    <property type="match status" value="1"/>
</dbReference>
<evidence type="ECO:0000256" key="1">
    <source>
        <dbReference type="SAM" id="MobiDB-lite"/>
    </source>
</evidence>
<feature type="compositionally biased region" description="Low complexity" evidence="1">
    <location>
        <begin position="320"/>
        <end position="334"/>
    </location>
</feature>
<evidence type="ECO:0000259" key="2">
    <source>
        <dbReference type="Pfam" id="PF18332"/>
    </source>
</evidence>
<feature type="region of interest" description="Disordered" evidence="1">
    <location>
        <begin position="317"/>
        <end position="346"/>
    </location>
</feature>
<dbReference type="InterPro" id="IPR047007">
    <property type="entry name" value="XRN1_D1_sf"/>
</dbReference>
<sequence length="461" mass="52112">MIVEIIRSEPEPSLEAVARQMLGQLIWVQWPHLTRAKVISVSNEKQRLHLVDNKNGAVDGGAPYTVELNVGNLHKQWISERSTNEKQRFHLSDNKNGAVDGGAPYTVELNVGNLHKQWISERSTVIEHNMGRLGIELGDVNILIHAVNLKGYKYLIEDNTRMVLEPEWCSVSCGHALQATVAADQARTAQARCRLSTPQEAYPPGHTVFLLTPTQYYGQSAKVIDSESIRSGRIKVLVTERQEPVPTARTVASPYMNANHAAASCGITTALLSRITGSVFVVPGARHSLPTDQLNKTNVGLNLKFNKKVSTYWITHRQRPAQQDQRRPQPQVQQEGSDQLNKTNVGLNLKFNKKVSTYWITHRQRPAQQDQRRTQPQVQQEGTDQLNKTNVGLNLKFNKKVSTYWLTHRQRPAQQDQRRTQRLIQQEVSILVKASERNKNPQNSPNNPLYSLQQNMEVSGY</sequence>
<feature type="domain" description="Exoribonuclease Xrn1 D2/D3" evidence="3">
    <location>
        <begin position="200"/>
        <end position="308"/>
    </location>
</feature>
<organism evidence="4 5">
    <name type="scientific">Plutella xylostella</name>
    <name type="common">Diamondback moth</name>
    <name type="synonym">Plutella maculipennis</name>
    <dbReference type="NCBI Taxonomy" id="51655"/>
    <lineage>
        <taxon>Eukaryota</taxon>
        <taxon>Metazoa</taxon>
        <taxon>Ecdysozoa</taxon>
        <taxon>Arthropoda</taxon>
        <taxon>Hexapoda</taxon>
        <taxon>Insecta</taxon>
        <taxon>Pterygota</taxon>
        <taxon>Neoptera</taxon>
        <taxon>Endopterygota</taxon>
        <taxon>Lepidoptera</taxon>
        <taxon>Glossata</taxon>
        <taxon>Ditrysia</taxon>
        <taxon>Yponomeutoidea</taxon>
        <taxon>Plutellidae</taxon>
        <taxon>Plutella</taxon>
    </lineage>
</organism>
<dbReference type="Pfam" id="PF18332">
    <property type="entry name" value="XRN1_D1"/>
    <property type="match status" value="1"/>
</dbReference>
<evidence type="ECO:0000313" key="4">
    <source>
        <dbReference type="EMBL" id="CAG9132811.1"/>
    </source>
</evidence>
<evidence type="ECO:0000259" key="3">
    <source>
        <dbReference type="Pfam" id="PF18334"/>
    </source>
</evidence>
<dbReference type="Proteomes" id="UP000653454">
    <property type="component" value="Unassembled WGS sequence"/>
</dbReference>
<dbReference type="AlphaFoldDB" id="A0A8S4FZ72"/>
<name>A0A8S4FZ72_PLUXY</name>
<proteinExistence type="predicted"/>
<feature type="compositionally biased region" description="Low complexity" evidence="1">
    <location>
        <begin position="366"/>
        <end position="380"/>
    </location>
</feature>
<keyword evidence="5" id="KW-1185">Reference proteome</keyword>
<gene>
    <name evidence="4" type="ORF">PLXY2_LOCUS11049</name>
</gene>
<accession>A0A8S4FZ72</accession>